<dbReference type="EMBL" id="VSRR010005147">
    <property type="protein sequence ID" value="MPC41678.1"/>
    <property type="molecule type" value="Genomic_DNA"/>
</dbReference>
<keyword evidence="2" id="KW-1185">Reference proteome</keyword>
<evidence type="ECO:0000313" key="1">
    <source>
        <dbReference type="EMBL" id="MPC41678.1"/>
    </source>
</evidence>
<dbReference type="AlphaFoldDB" id="A0A5B7F9B8"/>
<gene>
    <name evidence="1" type="ORF">E2C01_035278</name>
</gene>
<sequence>MDSLARCRSVHLPRHAALCRVQGPAGVMRLFQAGVASACESLSAVAWGIVAVVASLYEYMYGVAIQRRPLGWLTTVTPPFMAVAPDPSAASGRPNNYLGQEFPLKRHSCSISPVATDGEIKAAAL</sequence>
<reference evidence="1 2" key="1">
    <citation type="submission" date="2019-05" db="EMBL/GenBank/DDBJ databases">
        <title>Another draft genome of Portunus trituberculatus and its Hox gene families provides insights of decapod evolution.</title>
        <authorList>
            <person name="Jeong J.-H."/>
            <person name="Song I."/>
            <person name="Kim S."/>
            <person name="Choi T."/>
            <person name="Kim D."/>
            <person name="Ryu S."/>
            <person name="Kim W."/>
        </authorList>
    </citation>
    <scope>NUCLEOTIDE SEQUENCE [LARGE SCALE GENOMIC DNA]</scope>
    <source>
        <tissue evidence="1">Muscle</tissue>
    </source>
</reference>
<proteinExistence type="predicted"/>
<dbReference type="Proteomes" id="UP000324222">
    <property type="component" value="Unassembled WGS sequence"/>
</dbReference>
<organism evidence="1 2">
    <name type="scientific">Portunus trituberculatus</name>
    <name type="common">Swimming crab</name>
    <name type="synonym">Neptunus trituberculatus</name>
    <dbReference type="NCBI Taxonomy" id="210409"/>
    <lineage>
        <taxon>Eukaryota</taxon>
        <taxon>Metazoa</taxon>
        <taxon>Ecdysozoa</taxon>
        <taxon>Arthropoda</taxon>
        <taxon>Crustacea</taxon>
        <taxon>Multicrustacea</taxon>
        <taxon>Malacostraca</taxon>
        <taxon>Eumalacostraca</taxon>
        <taxon>Eucarida</taxon>
        <taxon>Decapoda</taxon>
        <taxon>Pleocyemata</taxon>
        <taxon>Brachyura</taxon>
        <taxon>Eubrachyura</taxon>
        <taxon>Portunoidea</taxon>
        <taxon>Portunidae</taxon>
        <taxon>Portuninae</taxon>
        <taxon>Portunus</taxon>
    </lineage>
</organism>
<accession>A0A5B7F9B8</accession>
<comment type="caution">
    <text evidence="1">The sequence shown here is derived from an EMBL/GenBank/DDBJ whole genome shotgun (WGS) entry which is preliminary data.</text>
</comment>
<name>A0A5B7F9B8_PORTR</name>
<protein>
    <submittedName>
        <fullName evidence="1">Uncharacterized protein</fullName>
    </submittedName>
</protein>
<evidence type="ECO:0000313" key="2">
    <source>
        <dbReference type="Proteomes" id="UP000324222"/>
    </source>
</evidence>